<dbReference type="EMBL" id="BTSY01000003">
    <property type="protein sequence ID" value="GMT20656.1"/>
    <property type="molecule type" value="Genomic_DNA"/>
</dbReference>
<feature type="non-terminal residue" evidence="1">
    <location>
        <position position="1"/>
    </location>
</feature>
<protein>
    <submittedName>
        <fullName evidence="1">Uncharacterized protein</fullName>
    </submittedName>
</protein>
<keyword evidence="2" id="KW-1185">Reference proteome</keyword>
<sequence>SFTLTASVAKMNSRKRKVDDLLLEKLNSELHKYRSELNKILRDKEDFIRTQRRSSLCIDPRRVDDDGIMAKFAPLYQTVSGLLPEKEEHPEHLRLLNDIIQESIIVEWPRSVYGVATEVDQAPLILRDRIVAECPTKHPTMRVKIYALSSASFSNATPQIMETLFRCTLIKEHNGVVGAHCGSINTSIAGRLCLTRRKGTTGPTIGRNGKLIARQAVPDTHSTLISHYGENVTSTAFEYHNGVLCATFPEMGVILKTMVYRDRLPNRYAIFFEVGLNICGLIFKNSLQSLPFFVSIENYQTAPMLRSIIWSRMQDREHYDGSEPQLPISYGIIREACKQFVKCQLNEARSMTDRELLHFQAMLFLPKVAKCRSEMEVDTLERMLYREPEVLAHGSYQSSMAVNDRLRECKERLKLRLLDEFVNYGVDIEKRDFMESPCVSILDGHTELQHTPWKWLFRVTELIHDVGCEGSTKAKKQLSGAEEYNNMSSLYNTGVISLYSVYDAKQLFEQLQRIDEDKGAMMIRFCDENAGHLSFVYGFTPDQQLMMGSIAGDTIMDFKKGISEALMDEDAPTIHDRLVQVNVHPTGPEGALYSTIKKRKLFSSYMSPREIKNTNTFPVEDITNRLDVF</sequence>
<proteinExistence type="predicted"/>
<organism evidence="1 2">
    <name type="scientific">Pristionchus fissidentatus</name>
    <dbReference type="NCBI Taxonomy" id="1538716"/>
    <lineage>
        <taxon>Eukaryota</taxon>
        <taxon>Metazoa</taxon>
        <taxon>Ecdysozoa</taxon>
        <taxon>Nematoda</taxon>
        <taxon>Chromadorea</taxon>
        <taxon>Rhabditida</taxon>
        <taxon>Rhabditina</taxon>
        <taxon>Diplogasteromorpha</taxon>
        <taxon>Diplogasteroidea</taxon>
        <taxon>Neodiplogasteridae</taxon>
        <taxon>Pristionchus</taxon>
    </lineage>
</organism>
<evidence type="ECO:0000313" key="2">
    <source>
        <dbReference type="Proteomes" id="UP001432322"/>
    </source>
</evidence>
<dbReference type="AlphaFoldDB" id="A0AAV5VM31"/>
<gene>
    <name evidence="1" type="ORF">PFISCL1PPCAC_11953</name>
</gene>
<name>A0AAV5VM31_9BILA</name>
<dbReference type="Proteomes" id="UP001432322">
    <property type="component" value="Unassembled WGS sequence"/>
</dbReference>
<comment type="caution">
    <text evidence="1">The sequence shown here is derived from an EMBL/GenBank/DDBJ whole genome shotgun (WGS) entry which is preliminary data.</text>
</comment>
<evidence type="ECO:0000313" key="1">
    <source>
        <dbReference type="EMBL" id="GMT20656.1"/>
    </source>
</evidence>
<accession>A0AAV5VM31</accession>
<reference evidence="1" key="1">
    <citation type="submission" date="2023-10" db="EMBL/GenBank/DDBJ databases">
        <title>Genome assembly of Pristionchus species.</title>
        <authorList>
            <person name="Yoshida K."/>
            <person name="Sommer R.J."/>
        </authorList>
    </citation>
    <scope>NUCLEOTIDE SEQUENCE</scope>
    <source>
        <strain evidence="1">RS5133</strain>
    </source>
</reference>
<feature type="non-terminal residue" evidence="1">
    <location>
        <position position="629"/>
    </location>
</feature>